<dbReference type="Gene3D" id="3.50.50.60">
    <property type="entry name" value="FAD/NAD(P)-binding domain"/>
    <property type="match status" value="1"/>
</dbReference>
<organism evidence="5 6">
    <name type="scientific">Modestobacter italicus (strain DSM 44449 / CECT 9708 / BC 501)</name>
    <dbReference type="NCBI Taxonomy" id="2732864"/>
    <lineage>
        <taxon>Bacteria</taxon>
        <taxon>Bacillati</taxon>
        <taxon>Actinomycetota</taxon>
        <taxon>Actinomycetes</taxon>
        <taxon>Geodermatophilales</taxon>
        <taxon>Geodermatophilaceae</taxon>
        <taxon>Modestobacter</taxon>
    </lineage>
</organism>
<keyword evidence="6" id="KW-1185">Reference proteome</keyword>
<evidence type="ECO:0000256" key="1">
    <source>
        <dbReference type="ARBA" id="ARBA00023002"/>
    </source>
</evidence>
<sequence length="474" mass="51336">MAAIVVLGGGVCGLATSLVLARDGHEVTVLERDDAPVPDSTDDAWEDWRRPGVAQFHQAHYLQPRWARLLDAELPDVRDALLATGALRFDPLRSAPPTAGVQERRPDDDRFTTVTARRTTLEQVVARVAADEPRLQVQRGTAVDGLVTRRVDGAALVTAVRTTGGREVPADLVVDATGRRSPLPDWLHDAGDRPPYEEVTDSGFGYYTRFFRSRDGGLPQVRASMQTHVGTFSLLTLPADRGTWSVTVVVDSHDRPLKELRHEDVWTAVVAACPRHAHWLDGEPITRVLPMSGVLDRYTRAVVDGVPVVTGLVAVADSWACTNPSLGRGITMGLLQAACLRDALRDGADDDPTAFAARWDDRVEEAVTPWYRATLAVDRARLAEMRALREGRVPDPPQGRAALGPALGRAAAYDPELFRAMLEIIGCLALPAEVFSRPGLAERVARVAGEQPPAPAPGPDREELLRLVAGAPVG</sequence>
<dbReference type="PATRIC" id="fig|477641.3.peg.1051"/>
<evidence type="ECO:0000313" key="6">
    <source>
        <dbReference type="Proteomes" id="UP000006461"/>
    </source>
</evidence>
<evidence type="ECO:0000313" key="5">
    <source>
        <dbReference type="EMBL" id="CCH86568.1"/>
    </source>
</evidence>
<evidence type="ECO:0000259" key="4">
    <source>
        <dbReference type="Pfam" id="PF01593"/>
    </source>
</evidence>
<feature type="domain" description="Amine oxidase" evidence="4">
    <location>
        <begin position="115"/>
        <end position="270"/>
    </location>
</feature>
<dbReference type="InterPro" id="IPR002937">
    <property type="entry name" value="Amino_oxidase"/>
</dbReference>
<dbReference type="PANTHER" id="PTHR43747">
    <property type="entry name" value="FAD-BINDING PROTEIN"/>
    <property type="match status" value="1"/>
</dbReference>
<dbReference type="PRINTS" id="PR00420">
    <property type="entry name" value="RNGMNOXGNASE"/>
</dbReference>
<dbReference type="eggNOG" id="COG0654">
    <property type="taxonomic scope" value="Bacteria"/>
</dbReference>
<gene>
    <name evidence="5" type="ordered locus">MODMU_1118</name>
</gene>
<dbReference type="Proteomes" id="UP000006461">
    <property type="component" value="Chromosome"/>
</dbReference>
<accession>I4ET55</accession>
<dbReference type="InterPro" id="IPR036188">
    <property type="entry name" value="FAD/NAD-bd_sf"/>
</dbReference>
<dbReference type="GO" id="GO:0071949">
    <property type="term" value="F:FAD binding"/>
    <property type="evidence" value="ECO:0007669"/>
    <property type="project" value="InterPro"/>
</dbReference>
<protein>
    <submittedName>
        <fullName evidence="5">FAD dependent oxidoreductase</fullName>
    </submittedName>
</protein>
<dbReference type="STRING" id="477641.MODMU_1118"/>
<feature type="domain" description="FAD dependent oxidoreductase" evidence="3">
    <location>
        <begin position="4"/>
        <end position="54"/>
    </location>
</feature>
<evidence type="ECO:0000259" key="3">
    <source>
        <dbReference type="Pfam" id="PF01266"/>
    </source>
</evidence>
<dbReference type="HOGENOM" id="CLU_028028_1_0_11"/>
<proteinExistence type="inferred from homology"/>
<dbReference type="Pfam" id="PF01593">
    <property type="entry name" value="Amino_oxidase"/>
    <property type="match status" value="1"/>
</dbReference>
<dbReference type="PANTHER" id="PTHR43747:SF5">
    <property type="entry name" value="FAD-BINDING DOMAIN-CONTAINING PROTEIN"/>
    <property type="match status" value="1"/>
</dbReference>
<dbReference type="EMBL" id="FO203431">
    <property type="protein sequence ID" value="CCH86568.1"/>
    <property type="molecule type" value="Genomic_DNA"/>
</dbReference>
<dbReference type="AlphaFoldDB" id="I4ET55"/>
<dbReference type="GO" id="GO:0016491">
    <property type="term" value="F:oxidoreductase activity"/>
    <property type="evidence" value="ECO:0007669"/>
    <property type="project" value="UniProtKB-KW"/>
</dbReference>
<name>I4ET55_MODI5</name>
<comment type="similarity">
    <text evidence="2">Belongs to the flavin-dependent halogenase family. Bacterial tryptophan halogenase subfamily.</text>
</comment>
<dbReference type="Pfam" id="PF01266">
    <property type="entry name" value="DAO"/>
    <property type="match status" value="1"/>
</dbReference>
<dbReference type="InterPro" id="IPR006076">
    <property type="entry name" value="FAD-dep_OxRdtase"/>
</dbReference>
<dbReference type="OMA" id="GDAWACT"/>
<dbReference type="InterPro" id="IPR050816">
    <property type="entry name" value="Flavin-dep_Halogenase_NPB"/>
</dbReference>
<dbReference type="OrthoDB" id="9790035at2"/>
<evidence type="ECO:0000256" key="2">
    <source>
        <dbReference type="ARBA" id="ARBA00038396"/>
    </source>
</evidence>
<dbReference type="SUPFAM" id="SSF51905">
    <property type="entry name" value="FAD/NAD(P)-binding domain"/>
    <property type="match status" value="1"/>
</dbReference>
<dbReference type="KEGG" id="mmar:MODMU_1118"/>
<reference evidence="5 6" key="1">
    <citation type="journal article" date="2012" name="J. Bacteriol.">
        <title>Genome Sequence of Radiation-Resistant Modestobacter marinus Strain BC501, a Representative Actinobacterium That Thrives on Calcareous Stone Surfaces.</title>
        <authorList>
            <person name="Normand P."/>
            <person name="Gury J."/>
            <person name="Pujic P."/>
            <person name="Chouaia B."/>
            <person name="Crotti E."/>
            <person name="Brusetti L."/>
            <person name="Daffonchio D."/>
            <person name="Vacherie B."/>
            <person name="Barbe V."/>
            <person name="Medigue C."/>
            <person name="Calteau A."/>
            <person name="Ghodhbane-Gtari F."/>
            <person name="Essoussi I."/>
            <person name="Nouioui I."/>
            <person name="Abbassi-Ghozzi I."/>
            <person name="Gtari M."/>
        </authorList>
    </citation>
    <scope>NUCLEOTIDE SEQUENCE [LARGE SCALE GENOMIC DNA]</scope>
    <source>
        <strain evidence="6">BC 501</strain>
    </source>
</reference>
<keyword evidence="1" id="KW-0560">Oxidoreductase</keyword>